<dbReference type="GO" id="GO:0050772">
    <property type="term" value="P:positive regulation of axonogenesis"/>
    <property type="evidence" value="ECO:0007669"/>
    <property type="project" value="TreeGrafter"/>
</dbReference>
<dbReference type="InterPro" id="IPR031148">
    <property type="entry name" value="Plexin"/>
</dbReference>
<gene>
    <name evidence="4" type="ORF">QR98_0037770</name>
</gene>
<accession>A0A132A2Q5</accession>
<dbReference type="GO" id="GO:0008045">
    <property type="term" value="P:motor neuron axon guidance"/>
    <property type="evidence" value="ECO:0007669"/>
    <property type="project" value="TreeGrafter"/>
</dbReference>
<dbReference type="GO" id="GO:0097374">
    <property type="term" value="P:sensory neuron axon guidance"/>
    <property type="evidence" value="ECO:0007669"/>
    <property type="project" value="TreeGrafter"/>
</dbReference>
<protein>
    <submittedName>
        <fullName evidence="4">Plexin B-like protein 1</fullName>
    </submittedName>
</protein>
<dbReference type="PANTHER" id="PTHR22625:SF44">
    <property type="entry name" value="PLEXIN-B"/>
    <property type="match status" value="1"/>
</dbReference>
<organism evidence="4 5">
    <name type="scientific">Sarcoptes scabiei</name>
    <name type="common">Itch mite</name>
    <name type="synonym">Acarus scabiei</name>
    <dbReference type="NCBI Taxonomy" id="52283"/>
    <lineage>
        <taxon>Eukaryota</taxon>
        <taxon>Metazoa</taxon>
        <taxon>Ecdysozoa</taxon>
        <taxon>Arthropoda</taxon>
        <taxon>Chelicerata</taxon>
        <taxon>Arachnida</taxon>
        <taxon>Acari</taxon>
        <taxon>Acariformes</taxon>
        <taxon>Sarcoptiformes</taxon>
        <taxon>Astigmata</taxon>
        <taxon>Psoroptidia</taxon>
        <taxon>Sarcoptoidea</taxon>
        <taxon>Sarcoptidae</taxon>
        <taxon>Sarcoptinae</taxon>
        <taxon>Sarcoptes</taxon>
    </lineage>
</organism>
<dbReference type="PANTHER" id="PTHR22625">
    <property type="entry name" value="PLEXIN"/>
    <property type="match status" value="1"/>
</dbReference>
<dbReference type="GO" id="GO:0005886">
    <property type="term" value="C:plasma membrane"/>
    <property type="evidence" value="ECO:0007669"/>
    <property type="project" value="TreeGrafter"/>
</dbReference>
<dbReference type="AlphaFoldDB" id="A0A132A2Q5"/>
<dbReference type="GO" id="GO:0017154">
    <property type="term" value="F:semaphorin receptor activity"/>
    <property type="evidence" value="ECO:0007669"/>
    <property type="project" value="InterPro"/>
</dbReference>
<dbReference type="GO" id="GO:0007162">
    <property type="term" value="P:negative regulation of cell adhesion"/>
    <property type="evidence" value="ECO:0007669"/>
    <property type="project" value="TreeGrafter"/>
</dbReference>
<dbReference type="Pfam" id="PF01403">
    <property type="entry name" value="Sema"/>
    <property type="match status" value="1"/>
</dbReference>
<feature type="transmembrane region" description="Helical" evidence="3">
    <location>
        <begin position="388"/>
        <end position="407"/>
    </location>
</feature>
<dbReference type="GO" id="GO:0002116">
    <property type="term" value="C:semaphorin receptor complex"/>
    <property type="evidence" value="ECO:0007669"/>
    <property type="project" value="TreeGrafter"/>
</dbReference>
<dbReference type="SMART" id="SM00630">
    <property type="entry name" value="Sema"/>
    <property type="match status" value="1"/>
</dbReference>
<dbReference type="GO" id="GO:0030334">
    <property type="term" value="P:regulation of cell migration"/>
    <property type="evidence" value="ECO:0007669"/>
    <property type="project" value="TreeGrafter"/>
</dbReference>
<name>A0A132A2Q5_SARSC</name>
<dbReference type="InterPro" id="IPR015943">
    <property type="entry name" value="WD40/YVTN_repeat-like_dom_sf"/>
</dbReference>
<dbReference type="PROSITE" id="PS51004">
    <property type="entry name" value="SEMA"/>
    <property type="match status" value="1"/>
</dbReference>
<dbReference type="EMBL" id="JXLN01010205">
    <property type="protein sequence ID" value="KPM05316.1"/>
    <property type="molecule type" value="Genomic_DNA"/>
</dbReference>
<dbReference type="SUPFAM" id="SSF101912">
    <property type="entry name" value="Sema domain"/>
    <property type="match status" value="1"/>
</dbReference>
<comment type="caution">
    <text evidence="1">Lacks conserved residue(s) required for the propagation of feature annotation.</text>
</comment>
<comment type="caution">
    <text evidence="4">The sequence shown here is derived from an EMBL/GenBank/DDBJ whole genome shotgun (WGS) entry which is preliminary data.</text>
</comment>
<dbReference type="Gene3D" id="2.130.10.10">
    <property type="entry name" value="YVTN repeat-like/Quinoprotein amine dehydrogenase"/>
    <property type="match status" value="2"/>
</dbReference>
<evidence type="ECO:0000256" key="2">
    <source>
        <dbReference type="SAM" id="MobiDB-lite"/>
    </source>
</evidence>
<evidence type="ECO:0000313" key="4">
    <source>
        <dbReference type="EMBL" id="KPM05316.1"/>
    </source>
</evidence>
<keyword evidence="3" id="KW-1133">Transmembrane helix</keyword>
<evidence type="ECO:0000256" key="3">
    <source>
        <dbReference type="SAM" id="Phobius"/>
    </source>
</evidence>
<reference evidence="4 5" key="1">
    <citation type="journal article" date="2015" name="Parasit. Vectors">
        <title>Draft genome of the scabies mite.</title>
        <authorList>
            <person name="Rider S.D.Jr."/>
            <person name="Morgan M.S."/>
            <person name="Arlian L.G."/>
        </authorList>
    </citation>
    <scope>NUCLEOTIDE SEQUENCE [LARGE SCALE GENOMIC DNA]</scope>
    <source>
        <strain evidence="4">Arlian Lab</strain>
    </source>
</reference>
<dbReference type="GO" id="GO:0008360">
    <property type="term" value="P:regulation of cell shape"/>
    <property type="evidence" value="ECO:0007669"/>
    <property type="project" value="TreeGrafter"/>
</dbReference>
<dbReference type="Proteomes" id="UP000616769">
    <property type="component" value="Unassembled WGS sequence"/>
</dbReference>
<feature type="region of interest" description="Disordered" evidence="2">
    <location>
        <begin position="1"/>
        <end position="25"/>
    </location>
</feature>
<keyword evidence="3" id="KW-0812">Transmembrane</keyword>
<evidence type="ECO:0000313" key="5">
    <source>
        <dbReference type="Proteomes" id="UP000616769"/>
    </source>
</evidence>
<dbReference type="OrthoDB" id="125363at2759"/>
<evidence type="ECO:0000256" key="1">
    <source>
        <dbReference type="PROSITE-ProRule" id="PRU00352"/>
    </source>
</evidence>
<dbReference type="InterPro" id="IPR001627">
    <property type="entry name" value="Semap_dom"/>
</dbReference>
<dbReference type="InterPro" id="IPR036352">
    <property type="entry name" value="Semap_dom_sf"/>
</dbReference>
<sequence>MKYDGHHRRHGRSSSSIRSNDFQYRRRDISQTGSIPVVNDPAEISMDSSIFNDDSSLNSVNEQNKNKRSPILKTYSTSNKNINFTHIEFDPITGNVYVGASNWIFQLESRSLRVEHAVRTGPIRDSPVCPPSDCTGVDLNFVQITNNINKILLVEPYARMLVVCGSVHQGGCTRHRLDDISQHEDLVPLPVAANDENSSTIAFVGPARYFGVQLTPILYVAATDTRLGPYRDMVPSIAGRSLESSRLFTIIDRGFADSARVDISSNIRDYFLVHYVYGFYANDYVYFAQVQRKSYLRTMEELAGTDLTESLRLESGSLVLIGVFTNSRQDHTNKPGGRSAVCVFPIAQIEQSFTENIHLCYNGSVFSRNMDYIAGSVNQCPEPGVGGFFFSYLFFFFFGFPITYCWYL</sequence>
<dbReference type="VEuPathDB" id="VectorBase:SSCA006858"/>
<proteinExistence type="predicted"/>
<feature type="compositionally biased region" description="Basic residues" evidence="2">
    <location>
        <begin position="1"/>
        <end position="12"/>
    </location>
</feature>
<keyword evidence="3" id="KW-0472">Membrane</keyword>